<protein>
    <submittedName>
        <fullName evidence="1">Uncharacterized protein</fullName>
    </submittedName>
</protein>
<dbReference type="EMBL" id="GGEC01069175">
    <property type="protein sequence ID" value="MBX49659.1"/>
    <property type="molecule type" value="Transcribed_RNA"/>
</dbReference>
<organism evidence="1">
    <name type="scientific">Rhizophora mucronata</name>
    <name type="common">Asiatic mangrove</name>
    <dbReference type="NCBI Taxonomy" id="61149"/>
    <lineage>
        <taxon>Eukaryota</taxon>
        <taxon>Viridiplantae</taxon>
        <taxon>Streptophyta</taxon>
        <taxon>Embryophyta</taxon>
        <taxon>Tracheophyta</taxon>
        <taxon>Spermatophyta</taxon>
        <taxon>Magnoliopsida</taxon>
        <taxon>eudicotyledons</taxon>
        <taxon>Gunneridae</taxon>
        <taxon>Pentapetalae</taxon>
        <taxon>rosids</taxon>
        <taxon>fabids</taxon>
        <taxon>Malpighiales</taxon>
        <taxon>Rhizophoraceae</taxon>
        <taxon>Rhizophora</taxon>
    </lineage>
</organism>
<reference evidence="1" key="1">
    <citation type="submission" date="2018-02" db="EMBL/GenBank/DDBJ databases">
        <title>Rhizophora mucronata_Transcriptome.</title>
        <authorList>
            <person name="Meera S.P."/>
            <person name="Sreeshan A."/>
            <person name="Augustine A."/>
        </authorList>
    </citation>
    <scope>NUCLEOTIDE SEQUENCE</scope>
    <source>
        <tissue evidence="1">Leaf</tissue>
    </source>
</reference>
<accession>A0A2P2P4P8</accession>
<proteinExistence type="predicted"/>
<dbReference type="AlphaFoldDB" id="A0A2P2P4P8"/>
<sequence>MNISSGSQLLNIQDNMISDTAKLERISFFGFFVPFLEFNEIGVMPFH</sequence>
<evidence type="ECO:0000313" key="1">
    <source>
        <dbReference type="EMBL" id="MBX49659.1"/>
    </source>
</evidence>
<name>A0A2P2P4P8_RHIMU</name>